<feature type="region of interest" description="Disordered" evidence="2">
    <location>
        <begin position="72"/>
        <end position="122"/>
    </location>
</feature>
<dbReference type="Pfam" id="PF12807">
    <property type="entry name" value="eIF3_p135"/>
    <property type="match status" value="1"/>
</dbReference>
<feature type="region of interest" description="Disordered" evidence="2">
    <location>
        <begin position="754"/>
        <end position="798"/>
    </location>
</feature>
<dbReference type="Proteomes" id="UP000549394">
    <property type="component" value="Unassembled WGS sequence"/>
</dbReference>
<dbReference type="SUPFAM" id="SSF103107">
    <property type="entry name" value="Hypothetical protein c14orf129, hspc210"/>
    <property type="match status" value="1"/>
</dbReference>
<dbReference type="PANTHER" id="PTHR12601:SF6">
    <property type="entry name" value="CLUSTERED MITOCHONDRIA PROTEIN HOMOLOG"/>
    <property type="match status" value="1"/>
</dbReference>
<feature type="compositionally biased region" description="Basic and acidic residues" evidence="2">
    <location>
        <begin position="77"/>
        <end position="93"/>
    </location>
</feature>
<feature type="region of interest" description="Disordered" evidence="2">
    <location>
        <begin position="546"/>
        <end position="616"/>
    </location>
</feature>
<feature type="region of interest" description="Disordered" evidence="2">
    <location>
        <begin position="359"/>
        <end position="409"/>
    </location>
</feature>
<feature type="compositionally biased region" description="Basic and acidic residues" evidence="2">
    <location>
        <begin position="553"/>
        <end position="564"/>
    </location>
</feature>
<dbReference type="EMBL" id="CAJFCJ010000013">
    <property type="protein sequence ID" value="CAD5121121.1"/>
    <property type="molecule type" value="Genomic_DNA"/>
</dbReference>
<dbReference type="GO" id="GO:0005737">
    <property type="term" value="C:cytoplasm"/>
    <property type="evidence" value="ECO:0007669"/>
    <property type="project" value="TreeGrafter"/>
</dbReference>
<dbReference type="InterPro" id="IPR025697">
    <property type="entry name" value="CLU_dom"/>
</dbReference>
<feature type="region of interest" description="Disordered" evidence="2">
    <location>
        <begin position="690"/>
        <end position="730"/>
    </location>
</feature>
<dbReference type="InterPro" id="IPR033646">
    <property type="entry name" value="CLU-central"/>
</dbReference>
<keyword evidence="5" id="KW-1185">Reference proteome</keyword>
<dbReference type="InterPro" id="IPR027523">
    <property type="entry name" value="CLU_prot"/>
</dbReference>
<feature type="coiled-coil region" evidence="1">
    <location>
        <begin position="1391"/>
        <end position="1418"/>
    </location>
</feature>
<evidence type="ECO:0000313" key="5">
    <source>
        <dbReference type="Proteomes" id="UP000549394"/>
    </source>
</evidence>
<feature type="compositionally biased region" description="Polar residues" evidence="2">
    <location>
        <begin position="706"/>
        <end position="730"/>
    </location>
</feature>
<organism evidence="4 5">
    <name type="scientific">Dimorphilus gyrociliatus</name>
    <dbReference type="NCBI Taxonomy" id="2664684"/>
    <lineage>
        <taxon>Eukaryota</taxon>
        <taxon>Metazoa</taxon>
        <taxon>Spiralia</taxon>
        <taxon>Lophotrochozoa</taxon>
        <taxon>Annelida</taxon>
        <taxon>Polychaeta</taxon>
        <taxon>Polychaeta incertae sedis</taxon>
        <taxon>Dinophilidae</taxon>
        <taxon>Dimorphilus</taxon>
    </lineage>
</organism>
<evidence type="ECO:0000259" key="3">
    <source>
        <dbReference type="PROSITE" id="PS51823"/>
    </source>
</evidence>
<feature type="coiled-coil region" evidence="1">
    <location>
        <begin position="261"/>
        <end position="288"/>
    </location>
</feature>
<dbReference type="PROSITE" id="PS51823">
    <property type="entry name" value="CLU"/>
    <property type="match status" value="1"/>
</dbReference>
<reference evidence="4 5" key="1">
    <citation type="submission" date="2020-08" db="EMBL/GenBank/DDBJ databases">
        <authorList>
            <person name="Hejnol A."/>
        </authorList>
    </citation>
    <scope>NUCLEOTIDE SEQUENCE [LARGE SCALE GENOMIC DNA]</scope>
</reference>
<dbReference type="InterPro" id="IPR023231">
    <property type="entry name" value="GSKIP_dom_sf"/>
</dbReference>
<evidence type="ECO:0000256" key="2">
    <source>
        <dbReference type="SAM" id="MobiDB-lite"/>
    </source>
</evidence>
<feature type="domain" description="Clu" evidence="3">
    <location>
        <begin position="1066"/>
        <end position="1304"/>
    </location>
</feature>
<feature type="compositionally biased region" description="Polar residues" evidence="2">
    <location>
        <begin position="385"/>
        <end position="394"/>
    </location>
</feature>
<dbReference type="CDD" id="cd15466">
    <property type="entry name" value="CLU-central"/>
    <property type="match status" value="1"/>
</dbReference>
<proteinExistence type="predicted"/>
<keyword evidence="1" id="KW-0175">Coiled coil</keyword>
<dbReference type="PANTHER" id="PTHR12601">
    <property type="entry name" value="EUKARYOTIC TRANSLATION INITIATION FACTOR 3 SUBUNIT EIF-3"/>
    <property type="match status" value="1"/>
</dbReference>
<evidence type="ECO:0000256" key="1">
    <source>
        <dbReference type="SAM" id="Coils"/>
    </source>
</evidence>
<protein>
    <submittedName>
        <fullName evidence="4">DgyrCDS9661</fullName>
    </submittedName>
</protein>
<gene>
    <name evidence="4" type="ORF">DGYR_LOCUS9114</name>
</gene>
<evidence type="ECO:0000313" key="4">
    <source>
        <dbReference type="EMBL" id="CAD5121121.1"/>
    </source>
</evidence>
<accession>A0A7I8VYX6</accession>
<name>A0A7I8VYX6_9ANNE</name>
<feature type="compositionally biased region" description="Acidic residues" evidence="2">
    <location>
        <begin position="754"/>
        <end position="777"/>
    </location>
</feature>
<sequence length="1983" mass="226431">MLKDNKESTFEESSVYGRLGEQTCRGSCDSGHSKVNGSTTIKITVKIKSPNGAESSVSTYVQEIPIESLREGIQTDIEVKPSSDKRDSNHRNSDSQIRNATDKRDNSIQSTASNPANNGPQLIKFCDKSVQTEILTPKKVVLRKRPLESQLPMESLKSIFPLKRLKESNSSSSGIFYFTAESIFPKSEQNDTIQYEENNNIGMEQTQIYESKGNFVRYEEHKDEENSIIMTECISCFNKKFGPNRNILHNDDIESNKLHNNNNNNNNNNSNESMIARLENEGEEVKEDCEGDERYEHIKIFTLNNEEKENSILVTNSDSGDFEATAEDESNVTNIPSESFGNVKNLIVAYETKAIGSGSNINNSQLKLNHKERDKKKTGIIQRAGHSSEQSSCKSDTETSELETGGTESPALVHIESNSSRLNEVDDIETKTLVAENDKSPPVEAFIISDTILNESDNISFAETETVVTATDEASLVAVYIKEADGDPLLETNISENEKIAPVSELKTSAENDVCTGETLQDEAERLQTTNLLNTSSATTTLEIAPRKSTNRKNKESNKQEKVATKMTKMQESVSAKIKPLENNETKSVNSSRESLLEKQTKALTKRERKSLKKKMPEKLKNKEIAIDVSDQKAATFASNSENSNETFENQNVAVECMVDKEESTVSTSSVEKALNDSNPNFAKINSIKPKRDELLPEIEPDPNSKDTNCGKQESNFHNNDINSKGNGECQLSETTFENKLQPYSQTDFNIFDVDESDFNSDDNNDNNDDNDDDDGGDSNACIAANPADENPDSKWVPPNVLKRPRYFDAEEKNRPRYPRRAICPKEFYIKLKLEKVAEDNSMELQVKIFDNSPIGIRVSPTDLLQLLIVSVQDRRGFYTRTNLGIYLEGKRLDSTKEIGTIENLSPSSILSVVEETKNTASVTEFLLPNAIENFNWSYLHLHCPPFEKFAGCLKNLMLSKWHPPTAERKRRGDFLYLYVETLENNNFHVTGCARGFFINRCTTEIFNPKPESEPFLNHSLAYLLGEVSPQFKIKFEDFMNFIRDSNPLERYPYGSPVFNWLSPKVDRVLDCDKPLLNLNDLYSLNARKMTLNERIQLAYDRPRADLRDEIKREHDIYAAHTEFSTQAQNAVVKLLNEGVQNNRDQWGNNRNFFIYDGFSLEILNDEIEYAKANVSILVARELGVLPLKLIRCRGMVIIDYKGRRVFAKTLLPGMREKTFKPAHLEHGSLLNGSIIKATERDDLWRDLDLMSKELKFKLQTFIDGDGVEHRNCLPLNCNIYRGGDGRMYIEGIENLFPHDPNFKPDLPEVFFTKNMKAASLPRAIHHDCCIFRESLSTQFICSRLRTFASKCKAEIKPKYRKRIVKSLVQQMVNESEYPLDYTNILEKILNDDESNQIEEIDDENEFLEERNKAIDLLSSIGSVDKDRLHFCFNPNSFNTIIKIPQELRSTYHRDEVILSRMSNYILTKIIPQFATKFHGESHGIVDGDTLTAEMHDTAINIRYLGLLVNHFATDHYMYYVCISEILNRAVKRVFRRYMKSIQVFHEAAGISHFLNCYLSKYVRNTSSVECNDELLLSRNSRKKKKVFPFMTEQRFFEWAKETKNSLWGKILNEVNDSYNYKFCIDGYKNVPEQLGLKNVSLLRAFCRTNGLQLKVRQYDFNSEQETFKVEDLMGIFPLVKSTGIRSTLPDKIFHIGMERLGEDDLLTASRHIHHAILCFKSMYGPIHEDIAACSRILARIFFLSSNTTSACLLQTQTIIIMERIKGADCGELIEDYMFMGVFSFAAQNGENALHCFYRSRYLLYLIYPGQLNHPLMGIIDMCIGIVLRYLREFKPAKAFLEDAFIVLSPLNGHHKMKAALCLRAKSSIYSMEFDYKNAIVEEKRARGVFLEMASNDHWTVEKTSKTIEKLTQLYEEHGDRLYQEAQGPKEGVGRTRKDLKIGLEVLCTAVALNKRKKLNIPFGPQTFNLKFEETRDEFWFRR</sequence>
<feature type="compositionally biased region" description="Polar residues" evidence="2">
    <location>
        <begin position="107"/>
        <end position="120"/>
    </location>
</feature>
<comment type="caution">
    <text evidence="4">The sequence shown here is derived from an EMBL/GenBank/DDBJ whole genome shotgun (WGS) entry which is preliminary data.</text>
</comment>
<dbReference type="Pfam" id="PF13236">
    <property type="entry name" value="CLU"/>
    <property type="match status" value="1"/>
</dbReference>
<dbReference type="OrthoDB" id="1414216at2759"/>